<organism evidence="1 2">
    <name type="scientific">Taxus chinensis</name>
    <name type="common">Chinese yew</name>
    <name type="synonym">Taxus wallichiana var. chinensis</name>
    <dbReference type="NCBI Taxonomy" id="29808"/>
    <lineage>
        <taxon>Eukaryota</taxon>
        <taxon>Viridiplantae</taxon>
        <taxon>Streptophyta</taxon>
        <taxon>Embryophyta</taxon>
        <taxon>Tracheophyta</taxon>
        <taxon>Spermatophyta</taxon>
        <taxon>Pinopsida</taxon>
        <taxon>Pinidae</taxon>
        <taxon>Conifers II</taxon>
        <taxon>Cupressales</taxon>
        <taxon>Taxaceae</taxon>
        <taxon>Taxus</taxon>
    </lineage>
</organism>
<evidence type="ECO:0000313" key="2">
    <source>
        <dbReference type="Proteomes" id="UP000824469"/>
    </source>
</evidence>
<keyword evidence="2" id="KW-1185">Reference proteome</keyword>
<accession>A0AA38CIZ6</accession>
<dbReference type="EMBL" id="JAHRHJ020000010">
    <property type="protein sequence ID" value="KAH9298402.1"/>
    <property type="molecule type" value="Genomic_DNA"/>
</dbReference>
<dbReference type="Proteomes" id="UP000824469">
    <property type="component" value="Unassembled WGS sequence"/>
</dbReference>
<name>A0AA38CIZ6_TAXCH</name>
<dbReference type="AlphaFoldDB" id="A0AA38CIZ6"/>
<evidence type="ECO:0000313" key="1">
    <source>
        <dbReference type="EMBL" id="KAH9298402.1"/>
    </source>
</evidence>
<gene>
    <name evidence="1" type="ORF">KI387_030084</name>
</gene>
<sequence>MVAPFPCGKRVGPLALPQPLHELARGNRNNFHKFRGDGKVHPDDNIVAFIVACGILSVDHEDVSIRMFMETLQEYATNSFYHLPARAITNWTTMRTEFENHFNPVED</sequence>
<reference evidence="1 2" key="1">
    <citation type="journal article" date="2021" name="Nat. Plants">
        <title>The Taxus genome provides insights into paclitaxel biosynthesis.</title>
        <authorList>
            <person name="Xiong X."/>
            <person name="Gou J."/>
            <person name="Liao Q."/>
            <person name="Li Y."/>
            <person name="Zhou Q."/>
            <person name="Bi G."/>
            <person name="Li C."/>
            <person name="Du R."/>
            <person name="Wang X."/>
            <person name="Sun T."/>
            <person name="Guo L."/>
            <person name="Liang H."/>
            <person name="Lu P."/>
            <person name="Wu Y."/>
            <person name="Zhang Z."/>
            <person name="Ro D.K."/>
            <person name="Shang Y."/>
            <person name="Huang S."/>
            <person name="Yan J."/>
        </authorList>
    </citation>
    <scope>NUCLEOTIDE SEQUENCE [LARGE SCALE GENOMIC DNA]</scope>
    <source>
        <strain evidence="1">Ta-2019</strain>
    </source>
</reference>
<proteinExistence type="predicted"/>
<protein>
    <submittedName>
        <fullName evidence="1">Uncharacterized protein</fullName>
    </submittedName>
</protein>
<comment type="caution">
    <text evidence="1">The sequence shown here is derived from an EMBL/GenBank/DDBJ whole genome shotgun (WGS) entry which is preliminary data.</text>
</comment>
<feature type="non-terminal residue" evidence="1">
    <location>
        <position position="107"/>
    </location>
</feature>